<keyword evidence="7 12" id="KW-0067">ATP-binding</keyword>
<keyword evidence="4" id="KW-1003">Cell membrane</keyword>
<evidence type="ECO:0000256" key="10">
    <source>
        <dbReference type="ARBA" id="ARBA00023136"/>
    </source>
</evidence>
<evidence type="ECO:0000256" key="9">
    <source>
        <dbReference type="ARBA" id="ARBA00023065"/>
    </source>
</evidence>
<dbReference type="Proteomes" id="UP000236919">
    <property type="component" value="Unassembled WGS sequence"/>
</dbReference>
<evidence type="ECO:0000313" key="12">
    <source>
        <dbReference type="EMBL" id="POR55556.1"/>
    </source>
</evidence>
<dbReference type="Gene3D" id="3.40.50.300">
    <property type="entry name" value="P-loop containing nucleotide triphosphate hydrolases"/>
    <property type="match status" value="1"/>
</dbReference>
<evidence type="ECO:0000256" key="1">
    <source>
        <dbReference type="ARBA" id="ARBA00004202"/>
    </source>
</evidence>
<sequence>MKPLFKTASSLAETAFSGRAGSWPASAAEEALFALDAVSFSIPGRVLLEPLTLNLPARRVVGLVGHNGSGKSTLVKILARQQPASGGTVRFEGKALGDWGDRPFARKVAYLPQQTPPASGMLVRELVALGRYPWHGALGRFGAVDREKVAEAMALTDVELFADRLVDTLSGGERQRVWIAMLVAQDAECLLLDEPISALDVSHQVEVLSLVHRLSSERGLGVVIVLHDVNMAARFCDEIIALHSGRLIARGAPDDILTPGQLEAIYGVGMGVMPHPDTARPLAFVR</sequence>
<name>A0A2S4MLC3_9HYPH</name>
<dbReference type="InterPro" id="IPR003593">
    <property type="entry name" value="AAA+_ATPase"/>
</dbReference>
<evidence type="ECO:0000256" key="3">
    <source>
        <dbReference type="ARBA" id="ARBA00022448"/>
    </source>
</evidence>
<dbReference type="InterPro" id="IPR017871">
    <property type="entry name" value="ABC_transporter-like_CS"/>
</dbReference>
<keyword evidence="13" id="KW-1185">Reference proteome</keyword>
<keyword evidence="9" id="KW-0406">Ion transport</keyword>
<dbReference type="PROSITE" id="PS50893">
    <property type="entry name" value="ABC_TRANSPORTER_2"/>
    <property type="match status" value="1"/>
</dbReference>
<evidence type="ECO:0000256" key="7">
    <source>
        <dbReference type="ARBA" id="ARBA00022840"/>
    </source>
</evidence>
<protein>
    <submittedName>
        <fullName evidence="12">Iron complex transport system ATP-binding protein</fullName>
    </submittedName>
</protein>
<dbReference type="Pfam" id="PF00005">
    <property type="entry name" value="ABC_tran"/>
    <property type="match status" value="1"/>
</dbReference>
<evidence type="ECO:0000256" key="2">
    <source>
        <dbReference type="ARBA" id="ARBA00005417"/>
    </source>
</evidence>
<dbReference type="CDD" id="cd03214">
    <property type="entry name" value="ABC_Iron-Siderophores_B12_Hemin"/>
    <property type="match status" value="1"/>
</dbReference>
<dbReference type="GO" id="GO:0005886">
    <property type="term" value="C:plasma membrane"/>
    <property type="evidence" value="ECO:0007669"/>
    <property type="project" value="UniProtKB-SubCell"/>
</dbReference>
<evidence type="ECO:0000256" key="6">
    <source>
        <dbReference type="ARBA" id="ARBA00022741"/>
    </source>
</evidence>
<comment type="subcellular location">
    <subcellularLocation>
        <location evidence="1">Cell membrane</location>
        <topology evidence="1">Peripheral membrane protein</topology>
    </subcellularLocation>
</comment>
<accession>A0A2S4MLC3</accession>
<comment type="caution">
    <text evidence="12">The sequence shown here is derived from an EMBL/GenBank/DDBJ whole genome shotgun (WGS) entry which is preliminary data.</text>
</comment>
<dbReference type="GO" id="GO:0016887">
    <property type="term" value="F:ATP hydrolysis activity"/>
    <property type="evidence" value="ECO:0007669"/>
    <property type="project" value="InterPro"/>
</dbReference>
<keyword evidence="3" id="KW-0813">Transport</keyword>
<dbReference type="OrthoDB" id="9810077at2"/>
<keyword evidence="10" id="KW-0472">Membrane</keyword>
<gene>
    <name evidence="12" type="ORF">CYD53_102446</name>
</gene>
<dbReference type="InterPro" id="IPR027417">
    <property type="entry name" value="P-loop_NTPase"/>
</dbReference>
<evidence type="ECO:0000256" key="4">
    <source>
        <dbReference type="ARBA" id="ARBA00022475"/>
    </source>
</evidence>
<proteinExistence type="inferred from homology"/>
<evidence type="ECO:0000259" key="11">
    <source>
        <dbReference type="PROSITE" id="PS50893"/>
    </source>
</evidence>
<dbReference type="EMBL" id="PQFZ01000002">
    <property type="protein sequence ID" value="POR55556.1"/>
    <property type="molecule type" value="Genomic_DNA"/>
</dbReference>
<dbReference type="PANTHER" id="PTHR42771">
    <property type="entry name" value="IRON(3+)-HYDROXAMATE IMPORT ATP-BINDING PROTEIN FHUC"/>
    <property type="match status" value="1"/>
</dbReference>
<keyword evidence="8" id="KW-0408">Iron</keyword>
<dbReference type="GO" id="GO:0006826">
    <property type="term" value="P:iron ion transport"/>
    <property type="evidence" value="ECO:0007669"/>
    <property type="project" value="UniProtKB-KW"/>
</dbReference>
<dbReference type="FunFam" id="3.40.50.300:FF:000134">
    <property type="entry name" value="Iron-enterobactin ABC transporter ATP-binding protein"/>
    <property type="match status" value="1"/>
</dbReference>
<feature type="domain" description="ABC transporter" evidence="11">
    <location>
        <begin position="33"/>
        <end position="269"/>
    </location>
</feature>
<keyword evidence="6" id="KW-0547">Nucleotide-binding</keyword>
<dbReference type="PROSITE" id="PS00211">
    <property type="entry name" value="ABC_TRANSPORTER_1"/>
    <property type="match status" value="1"/>
</dbReference>
<dbReference type="GO" id="GO:0005524">
    <property type="term" value="F:ATP binding"/>
    <property type="evidence" value="ECO:0007669"/>
    <property type="project" value="UniProtKB-KW"/>
</dbReference>
<evidence type="ECO:0000256" key="5">
    <source>
        <dbReference type="ARBA" id="ARBA00022496"/>
    </source>
</evidence>
<dbReference type="PANTHER" id="PTHR42771:SF2">
    <property type="entry name" value="IRON(3+)-HYDROXAMATE IMPORT ATP-BINDING PROTEIN FHUC"/>
    <property type="match status" value="1"/>
</dbReference>
<dbReference type="SMART" id="SM00382">
    <property type="entry name" value="AAA"/>
    <property type="match status" value="1"/>
</dbReference>
<organism evidence="12 13">
    <name type="scientific">Bosea psychrotolerans</name>
    <dbReference type="NCBI Taxonomy" id="1871628"/>
    <lineage>
        <taxon>Bacteria</taxon>
        <taxon>Pseudomonadati</taxon>
        <taxon>Pseudomonadota</taxon>
        <taxon>Alphaproteobacteria</taxon>
        <taxon>Hyphomicrobiales</taxon>
        <taxon>Boseaceae</taxon>
        <taxon>Bosea</taxon>
    </lineage>
</organism>
<dbReference type="InterPro" id="IPR003439">
    <property type="entry name" value="ABC_transporter-like_ATP-bd"/>
</dbReference>
<evidence type="ECO:0000313" key="13">
    <source>
        <dbReference type="Proteomes" id="UP000236919"/>
    </source>
</evidence>
<comment type="similarity">
    <text evidence="2">Belongs to the ABC transporter superfamily.</text>
</comment>
<dbReference type="AlphaFoldDB" id="A0A2S4MLC3"/>
<dbReference type="InterPro" id="IPR051535">
    <property type="entry name" value="Siderophore_ABC-ATPase"/>
</dbReference>
<evidence type="ECO:0000256" key="8">
    <source>
        <dbReference type="ARBA" id="ARBA00023004"/>
    </source>
</evidence>
<dbReference type="RefSeq" id="WP_103717036.1">
    <property type="nucleotide sequence ID" value="NZ_PQFZ01000002.1"/>
</dbReference>
<keyword evidence="5" id="KW-0410">Iron transport</keyword>
<reference evidence="12 13" key="1">
    <citation type="submission" date="2018-01" db="EMBL/GenBank/DDBJ databases">
        <title>Genomic Encyclopedia of Type Strains, Phase III (KMG-III): the genomes of soil and plant-associated and newly described type strains.</title>
        <authorList>
            <person name="Whitman W."/>
        </authorList>
    </citation>
    <scope>NUCLEOTIDE SEQUENCE [LARGE SCALE GENOMIC DNA]</scope>
    <source>
        <strain evidence="12 13">1131</strain>
    </source>
</reference>
<dbReference type="SUPFAM" id="SSF52540">
    <property type="entry name" value="P-loop containing nucleoside triphosphate hydrolases"/>
    <property type="match status" value="1"/>
</dbReference>